<dbReference type="InterPro" id="IPR012340">
    <property type="entry name" value="NA-bd_OB-fold"/>
</dbReference>
<dbReference type="PANTHER" id="PTHR13356">
    <property type="entry name" value="OB FOLD NUCLEIC ACID BINDING PROTEIN-RELATED"/>
    <property type="match status" value="1"/>
</dbReference>
<dbReference type="GO" id="GO:0010212">
    <property type="term" value="P:response to ionizing radiation"/>
    <property type="evidence" value="ECO:0007669"/>
    <property type="project" value="TreeGrafter"/>
</dbReference>
<protein>
    <submittedName>
        <fullName evidence="2">Replication factor-A protein 1</fullName>
    </submittedName>
</protein>
<sequence length="421" mass="47070">MQIEFAPHVEEIKRALDNEIEDSNIIADLKKLLEYRVPLNEAKRSLIKKYGGSEKSTVRKLKDIQIGEHNIEITGQVVEITRKTVTIKNSEKILFSGVICDETSSRSFTAWSDFNLNPGDVISVTQAYVRNWQERPEINFGPRSKVTKLTTKIQVMEDCKLKKLAELRDGDINVHTQFIILNIDIHEINTKDGSKKILGAIAADEDTKLPVTAWVLSPALEVGNSIDVKNAYVRSFRGVPTLNINESTIVTKLGNKIEYMEKEGLKIGDLIMKDGAYDIMIEGNILSIRPGSGLIARCSECSRVIQKGMCRVHEKVHEKSDMRIKAIIDDGTGALTLVLDSRLTQKICGLNIEEAQKIARINMSQRAVEDDIKRKILGRRFAARGNMSKGEFGITLVASDAWEPAQTIQEQAQKLIGRITG</sequence>
<dbReference type="GO" id="GO:0000724">
    <property type="term" value="P:double-strand break repair via homologous recombination"/>
    <property type="evidence" value="ECO:0007669"/>
    <property type="project" value="TreeGrafter"/>
</dbReference>
<name>A0A0P8CHP8_9EURY</name>
<dbReference type="PANTHER" id="PTHR13356:SF10">
    <property type="entry name" value="REPLICATION FACTOR-A PROTEIN 1"/>
    <property type="match status" value="1"/>
</dbReference>
<dbReference type="AlphaFoldDB" id="A0A0P8CHP8"/>
<evidence type="ECO:0000313" key="2">
    <source>
        <dbReference type="EMBL" id="KPQ42268.1"/>
    </source>
</evidence>
<dbReference type="GO" id="GO:0003677">
    <property type="term" value="F:DNA binding"/>
    <property type="evidence" value="ECO:0007669"/>
    <property type="project" value="UniProtKB-KW"/>
</dbReference>
<dbReference type="SUPFAM" id="SSF50249">
    <property type="entry name" value="Nucleic acid-binding proteins"/>
    <property type="match status" value="3"/>
</dbReference>
<dbReference type="InterPro" id="IPR051231">
    <property type="entry name" value="SOSS-B"/>
</dbReference>
<evidence type="ECO:0000256" key="1">
    <source>
        <dbReference type="ARBA" id="ARBA00023125"/>
    </source>
</evidence>
<evidence type="ECO:0000313" key="3">
    <source>
        <dbReference type="Proteomes" id="UP000050360"/>
    </source>
</evidence>
<dbReference type="CDD" id="cd04491">
    <property type="entry name" value="SoSSB_OBF"/>
    <property type="match status" value="1"/>
</dbReference>
<dbReference type="EMBL" id="LKCM01000247">
    <property type="protein sequence ID" value="KPQ42268.1"/>
    <property type="molecule type" value="Genomic_DNA"/>
</dbReference>
<gene>
    <name evidence="2" type="ORF">MPEBLZ_03179</name>
</gene>
<dbReference type="PATRIC" id="fig|1719120.3.peg.3457"/>
<dbReference type="Gene3D" id="2.40.50.140">
    <property type="entry name" value="Nucleic acid-binding proteins"/>
    <property type="match status" value="2"/>
</dbReference>
<organism evidence="2 3">
    <name type="scientific">Candidatus Methanoperedens nitratireducens</name>
    <dbReference type="NCBI Taxonomy" id="1392998"/>
    <lineage>
        <taxon>Archaea</taxon>
        <taxon>Methanobacteriati</taxon>
        <taxon>Methanobacteriota</taxon>
        <taxon>Stenosarchaea group</taxon>
        <taxon>Methanomicrobia</taxon>
        <taxon>Methanosarcinales</taxon>
        <taxon>ANME-2 cluster</taxon>
        <taxon>Candidatus Methanoperedentaceae</taxon>
        <taxon>Candidatus Methanoperedens</taxon>
    </lineage>
</organism>
<proteinExistence type="predicted"/>
<dbReference type="Proteomes" id="UP000050360">
    <property type="component" value="Unassembled WGS sequence"/>
</dbReference>
<keyword evidence="1" id="KW-0238">DNA-binding</keyword>
<reference evidence="2 3" key="1">
    <citation type="submission" date="2015-09" db="EMBL/GenBank/DDBJ databases">
        <title>A metagenomics-based metabolic model of nitrate-dependent anaerobic oxidation of methane by Methanoperedens-like archaea.</title>
        <authorList>
            <person name="Arshad A."/>
            <person name="Speth D.R."/>
            <person name="De Graaf R.M."/>
            <person name="Op Den Camp H.J."/>
            <person name="Jetten M.S."/>
            <person name="Welte C.U."/>
        </authorList>
    </citation>
    <scope>NUCLEOTIDE SEQUENCE [LARGE SCALE GENOMIC DNA]</scope>
</reference>
<comment type="caution">
    <text evidence="2">The sequence shown here is derived from an EMBL/GenBank/DDBJ whole genome shotgun (WGS) entry which is preliminary data.</text>
</comment>
<accession>A0A0P8CHP8</accession>